<dbReference type="GeneID" id="41970231"/>
<dbReference type="STRING" id="1093900.A0A507B578"/>
<protein>
    <recommendedName>
        <fullName evidence="2">AB hydrolase-1 domain-containing protein</fullName>
    </recommendedName>
</protein>
<dbReference type="GO" id="GO:0016020">
    <property type="term" value="C:membrane"/>
    <property type="evidence" value="ECO:0007669"/>
    <property type="project" value="TreeGrafter"/>
</dbReference>
<keyword evidence="4" id="KW-1185">Reference proteome</keyword>
<dbReference type="EMBL" id="SKBQ01000011">
    <property type="protein sequence ID" value="TPX18275.1"/>
    <property type="molecule type" value="Genomic_DNA"/>
</dbReference>
<keyword evidence="1" id="KW-0378">Hydrolase</keyword>
<dbReference type="GO" id="GO:0016787">
    <property type="term" value="F:hydrolase activity"/>
    <property type="evidence" value="ECO:0007669"/>
    <property type="project" value="UniProtKB-KW"/>
</dbReference>
<evidence type="ECO:0000259" key="2">
    <source>
        <dbReference type="Pfam" id="PF00561"/>
    </source>
</evidence>
<dbReference type="Pfam" id="PF00561">
    <property type="entry name" value="Abhydrolase_1"/>
    <property type="match status" value="1"/>
</dbReference>
<dbReference type="InterPro" id="IPR050266">
    <property type="entry name" value="AB_hydrolase_sf"/>
</dbReference>
<evidence type="ECO:0000313" key="3">
    <source>
        <dbReference type="EMBL" id="TPX18275.1"/>
    </source>
</evidence>
<dbReference type="SUPFAM" id="SSF53474">
    <property type="entry name" value="alpha/beta-Hydrolases"/>
    <property type="match status" value="1"/>
</dbReference>
<organism evidence="3 4">
    <name type="scientific">Thyridium curvatum</name>
    <dbReference type="NCBI Taxonomy" id="1093900"/>
    <lineage>
        <taxon>Eukaryota</taxon>
        <taxon>Fungi</taxon>
        <taxon>Dikarya</taxon>
        <taxon>Ascomycota</taxon>
        <taxon>Pezizomycotina</taxon>
        <taxon>Sordariomycetes</taxon>
        <taxon>Sordariomycetidae</taxon>
        <taxon>Thyridiales</taxon>
        <taxon>Thyridiaceae</taxon>
        <taxon>Thyridium</taxon>
    </lineage>
</organism>
<evidence type="ECO:0000256" key="1">
    <source>
        <dbReference type="ARBA" id="ARBA00022801"/>
    </source>
</evidence>
<comment type="caution">
    <text evidence="3">The sequence shown here is derived from an EMBL/GenBank/DDBJ whole genome shotgun (WGS) entry which is preliminary data.</text>
</comment>
<dbReference type="RefSeq" id="XP_030999986.1">
    <property type="nucleotide sequence ID" value="XM_031137011.1"/>
</dbReference>
<feature type="domain" description="AB hydrolase-1" evidence="2">
    <location>
        <begin position="27"/>
        <end position="269"/>
    </location>
</feature>
<dbReference type="Gene3D" id="3.40.50.1820">
    <property type="entry name" value="alpha/beta hydrolase"/>
    <property type="match status" value="1"/>
</dbReference>
<sequence length="284" mass="31852">MTETRESVFKTSQGSVLHYFTRGTGPPVVVLPPAWGIGSVYLQDGLRALEDKFTLIYLEFRGNGRSTKPAPEQMTCWHLAADVEHLRQELELDTIPRLVGHSGGGTIALWYAIRFPGRVGKLILLTHRLEGFDDSQSMGAMLAAKQRDPRMRDALQALTSSWDDLSDEEFAAVNRRFLPAYYHDPSVASKSPLASVSSIPLWNYQMLHGKYAQLKSQEELLDKVTANTLMIFADDDPICNPEHGLATKKGIADSELVVLEKCGHFPWMERTDETLSHITRFFST</sequence>
<dbReference type="OrthoDB" id="10249433at2759"/>
<dbReference type="PRINTS" id="PR00111">
    <property type="entry name" value="ABHYDROLASE"/>
</dbReference>
<dbReference type="PANTHER" id="PTHR43798">
    <property type="entry name" value="MONOACYLGLYCEROL LIPASE"/>
    <property type="match status" value="1"/>
</dbReference>
<dbReference type="PANTHER" id="PTHR43798:SF31">
    <property type="entry name" value="AB HYDROLASE SUPERFAMILY PROTEIN YCLE"/>
    <property type="match status" value="1"/>
</dbReference>
<evidence type="ECO:0000313" key="4">
    <source>
        <dbReference type="Proteomes" id="UP000319257"/>
    </source>
</evidence>
<gene>
    <name evidence="3" type="ORF">E0L32_002784</name>
</gene>
<dbReference type="InterPro" id="IPR000073">
    <property type="entry name" value="AB_hydrolase_1"/>
</dbReference>
<dbReference type="AlphaFoldDB" id="A0A507B578"/>
<reference evidence="3 4" key="1">
    <citation type="submission" date="2019-06" db="EMBL/GenBank/DDBJ databases">
        <title>Draft genome sequence of the filamentous fungus Phialemoniopsis curvata isolated from diesel fuel.</title>
        <authorList>
            <person name="Varaljay V.A."/>
            <person name="Lyon W.J."/>
            <person name="Crouch A.L."/>
            <person name="Drake C.E."/>
            <person name="Hollomon J.M."/>
            <person name="Nadeau L.J."/>
            <person name="Nunn H.S."/>
            <person name="Stevenson B.S."/>
            <person name="Bojanowski C.L."/>
            <person name="Crookes-Goodson W.J."/>
        </authorList>
    </citation>
    <scope>NUCLEOTIDE SEQUENCE [LARGE SCALE GENOMIC DNA]</scope>
    <source>
        <strain evidence="3 4">D216</strain>
    </source>
</reference>
<proteinExistence type="predicted"/>
<dbReference type="InParanoid" id="A0A507B578"/>
<name>A0A507B578_9PEZI</name>
<dbReference type="InterPro" id="IPR029058">
    <property type="entry name" value="AB_hydrolase_fold"/>
</dbReference>
<accession>A0A507B578</accession>
<dbReference type="Proteomes" id="UP000319257">
    <property type="component" value="Unassembled WGS sequence"/>
</dbReference>